<keyword evidence="2" id="KW-1185">Reference proteome</keyword>
<reference evidence="1 2" key="1">
    <citation type="journal article" date="2014" name="Arch. Microbiol.">
        <title>Arthrobacter enclensis sp. nov., isolated from sediment sample.</title>
        <authorList>
            <person name="Dastager S.G."/>
            <person name="Liu Q."/>
            <person name="Tang S.K."/>
            <person name="Krishnamurthi S."/>
            <person name="Lee J.C."/>
            <person name="Li W.J."/>
        </authorList>
    </citation>
    <scope>NUCLEOTIDE SEQUENCE [LARGE SCALE GENOMIC DNA]</scope>
    <source>
        <strain evidence="1 2">NIO-1008</strain>
    </source>
</reference>
<name>A0A0V8IN80_9MICC</name>
<gene>
    <name evidence="1" type="ORF">AS031_11210</name>
</gene>
<protein>
    <recommendedName>
        <fullName evidence="3">DUF1918 domain-containing protein</fullName>
    </recommendedName>
</protein>
<proteinExistence type="predicted"/>
<dbReference type="Proteomes" id="UP000053199">
    <property type="component" value="Unassembled WGS sequence"/>
</dbReference>
<dbReference type="STRING" id="993070.AS031_11210"/>
<evidence type="ECO:0008006" key="3">
    <source>
        <dbReference type="Google" id="ProtNLM"/>
    </source>
</evidence>
<evidence type="ECO:0000313" key="1">
    <source>
        <dbReference type="EMBL" id="KSU76185.1"/>
    </source>
</evidence>
<sequence length="81" mass="8162">MPDWSKLGKEDTVEVSTSGGSVMAGTIDMIAPDRSVFWLIRHDGGGRTMVCCGDGVSVVKVQDAGGAPVGERAPGCGPAAG</sequence>
<accession>A0A0V8IN80</accession>
<evidence type="ECO:0000313" key="2">
    <source>
        <dbReference type="Proteomes" id="UP000053199"/>
    </source>
</evidence>
<dbReference type="EMBL" id="LNQM01000004">
    <property type="protein sequence ID" value="KSU76185.1"/>
    <property type="molecule type" value="Genomic_DNA"/>
</dbReference>
<comment type="caution">
    <text evidence="1">The sequence shown here is derived from an EMBL/GenBank/DDBJ whole genome shotgun (WGS) entry which is preliminary data.</text>
</comment>
<dbReference type="AlphaFoldDB" id="A0A0V8IN80"/>
<organism evidence="1 2">
    <name type="scientific">Pseudarthrobacter enclensis</name>
    <dbReference type="NCBI Taxonomy" id="993070"/>
    <lineage>
        <taxon>Bacteria</taxon>
        <taxon>Bacillati</taxon>
        <taxon>Actinomycetota</taxon>
        <taxon>Actinomycetes</taxon>
        <taxon>Micrococcales</taxon>
        <taxon>Micrococcaceae</taxon>
        <taxon>Pseudarthrobacter</taxon>
    </lineage>
</organism>